<dbReference type="EMBL" id="JABMKX010000001">
    <property type="protein sequence ID" value="NQX44243.1"/>
    <property type="molecule type" value="Genomic_DNA"/>
</dbReference>
<dbReference type="RefSeq" id="WP_173127318.1">
    <property type="nucleotide sequence ID" value="NZ_JABMKX010000001.1"/>
</dbReference>
<protein>
    <submittedName>
        <fullName evidence="2">Ketopantoate reductase family protein</fullName>
    </submittedName>
</protein>
<evidence type="ECO:0000313" key="3">
    <source>
        <dbReference type="Proteomes" id="UP000711047"/>
    </source>
</evidence>
<evidence type="ECO:0000259" key="1">
    <source>
        <dbReference type="Pfam" id="PF02558"/>
    </source>
</evidence>
<keyword evidence="3" id="KW-1185">Reference proteome</keyword>
<comment type="caution">
    <text evidence="2">The sequence shown here is derived from an EMBL/GenBank/DDBJ whole genome shotgun (WGS) entry which is preliminary data.</text>
</comment>
<dbReference type="Pfam" id="PF02558">
    <property type="entry name" value="ApbA"/>
    <property type="match status" value="1"/>
</dbReference>
<evidence type="ECO:0000313" key="2">
    <source>
        <dbReference type="EMBL" id="NQX44243.1"/>
    </source>
</evidence>
<name>A0ABX2DI04_9BACL</name>
<gene>
    <name evidence="2" type="ORF">HQN87_02775</name>
</gene>
<reference evidence="2 3" key="1">
    <citation type="submission" date="2020-05" db="EMBL/GenBank/DDBJ databases">
        <title>Paenibacillus glebae, sp. nov., Paenibacillus humi sp. nov., Paenibacillus pedi sp. nov., Paenibacillus terrestris sp. nov. and Paenibacillus terricola sp. nov., isolated from a forest top soil sample.</title>
        <authorList>
            <person name="Qi S."/>
            <person name="Carlier A."/>
            <person name="Cnockaert M."/>
            <person name="Vandamme P."/>
        </authorList>
    </citation>
    <scope>NUCLEOTIDE SEQUENCE [LARGE SCALE GENOMIC DNA]</scope>
    <source>
        <strain evidence="2 3">LMG 29502</strain>
    </source>
</reference>
<feature type="domain" description="Ketopantoate reductase N-terminal" evidence="1">
    <location>
        <begin position="3"/>
        <end position="155"/>
    </location>
</feature>
<dbReference type="Proteomes" id="UP000711047">
    <property type="component" value="Unassembled WGS sequence"/>
</dbReference>
<proteinExistence type="predicted"/>
<organism evidence="2 3">
    <name type="scientific">Paenibacillus tritici</name>
    <dbReference type="NCBI Taxonomy" id="1873425"/>
    <lineage>
        <taxon>Bacteria</taxon>
        <taxon>Bacillati</taxon>
        <taxon>Bacillota</taxon>
        <taxon>Bacilli</taxon>
        <taxon>Bacillales</taxon>
        <taxon>Paenibacillaceae</taxon>
        <taxon>Paenibacillus</taxon>
    </lineage>
</organism>
<sequence>MRILVMGAGVLGSYLAHVLIRGGNDVTVLARTKRAAQLQQDGLVIRHYFQRRTTVDQVKVVSELRAEDIYDLIFVVMKYNDFPAVLPALADNGSANIVLVGNNGDTRGMQQFFKDNSRVPQNIAFGFQLNGGIREADGRVICIRAGSQMVLGSLEGEVPFKPLLTRAFRQTKYKLDYSEDINAWLLSHIVPIVAINSVNYLHDFDLSQAAKDSARWKQAVAAMDEGFSVLAKLGIRTNPASLVNGVKRHPALVYRGLKVVHRLPFMKLIDGTFGELSALYRAFESVQQQAGLPTPAWDDLKQQAFRKDALEQAEG</sequence>
<dbReference type="SUPFAM" id="SSF51735">
    <property type="entry name" value="NAD(P)-binding Rossmann-fold domains"/>
    <property type="match status" value="1"/>
</dbReference>
<dbReference type="InterPro" id="IPR013332">
    <property type="entry name" value="KPR_N"/>
</dbReference>
<accession>A0ABX2DI04</accession>
<dbReference type="Gene3D" id="3.40.50.720">
    <property type="entry name" value="NAD(P)-binding Rossmann-like Domain"/>
    <property type="match status" value="1"/>
</dbReference>
<dbReference type="InterPro" id="IPR036291">
    <property type="entry name" value="NAD(P)-bd_dom_sf"/>
</dbReference>